<reference evidence="2" key="2">
    <citation type="submission" date="2015-01" db="EMBL/GenBank/DDBJ databases">
        <title>Evolutionary Origins and Diversification of the Mycorrhizal Mutualists.</title>
        <authorList>
            <consortium name="DOE Joint Genome Institute"/>
            <consortium name="Mycorrhizal Genomics Consortium"/>
            <person name="Kohler A."/>
            <person name="Kuo A."/>
            <person name="Nagy L.G."/>
            <person name="Floudas D."/>
            <person name="Copeland A."/>
            <person name="Barry K.W."/>
            <person name="Cichocki N."/>
            <person name="Veneault-Fourrey C."/>
            <person name="LaButti K."/>
            <person name="Lindquist E.A."/>
            <person name="Lipzen A."/>
            <person name="Lundell T."/>
            <person name="Morin E."/>
            <person name="Murat C."/>
            <person name="Riley R."/>
            <person name="Ohm R."/>
            <person name="Sun H."/>
            <person name="Tunlid A."/>
            <person name="Henrissat B."/>
            <person name="Grigoriev I.V."/>
            <person name="Hibbett D.S."/>
            <person name="Martin F."/>
        </authorList>
    </citation>
    <scope>NUCLEOTIDE SEQUENCE [LARGE SCALE GENOMIC DNA]</scope>
    <source>
        <strain evidence="2">Foug A</strain>
    </source>
</reference>
<gene>
    <name evidence="1" type="ORF">SCLCIDRAFT_1209730</name>
</gene>
<dbReference type="InParanoid" id="A0A0C3EK60"/>
<evidence type="ECO:0000313" key="2">
    <source>
        <dbReference type="Proteomes" id="UP000053989"/>
    </source>
</evidence>
<keyword evidence="2" id="KW-1185">Reference proteome</keyword>
<evidence type="ECO:0000313" key="1">
    <source>
        <dbReference type="EMBL" id="KIM68301.1"/>
    </source>
</evidence>
<protein>
    <submittedName>
        <fullName evidence="1">Uncharacterized protein</fullName>
    </submittedName>
</protein>
<name>A0A0C3EK60_9AGAM</name>
<dbReference type="EMBL" id="KN822010">
    <property type="protein sequence ID" value="KIM68301.1"/>
    <property type="molecule type" value="Genomic_DNA"/>
</dbReference>
<proteinExistence type="predicted"/>
<dbReference type="Proteomes" id="UP000053989">
    <property type="component" value="Unassembled WGS sequence"/>
</dbReference>
<reference evidence="1 2" key="1">
    <citation type="submission" date="2014-04" db="EMBL/GenBank/DDBJ databases">
        <authorList>
            <consortium name="DOE Joint Genome Institute"/>
            <person name="Kuo A."/>
            <person name="Kohler A."/>
            <person name="Nagy L.G."/>
            <person name="Floudas D."/>
            <person name="Copeland A."/>
            <person name="Barry K.W."/>
            <person name="Cichocki N."/>
            <person name="Veneault-Fourrey C."/>
            <person name="LaButti K."/>
            <person name="Lindquist E.A."/>
            <person name="Lipzen A."/>
            <person name="Lundell T."/>
            <person name="Morin E."/>
            <person name="Murat C."/>
            <person name="Sun H."/>
            <person name="Tunlid A."/>
            <person name="Henrissat B."/>
            <person name="Grigoriev I.V."/>
            <person name="Hibbett D.S."/>
            <person name="Martin F."/>
            <person name="Nordberg H.P."/>
            <person name="Cantor M.N."/>
            <person name="Hua S.X."/>
        </authorList>
    </citation>
    <scope>NUCLEOTIDE SEQUENCE [LARGE SCALE GENOMIC DNA]</scope>
    <source>
        <strain evidence="1 2">Foug A</strain>
    </source>
</reference>
<organism evidence="1 2">
    <name type="scientific">Scleroderma citrinum Foug A</name>
    <dbReference type="NCBI Taxonomy" id="1036808"/>
    <lineage>
        <taxon>Eukaryota</taxon>
        <taxon>Fungi</taxon>
        <taxon>Dikarya</taxon>
        <taxon>Basidiomycota</taxon>
        <taxon>Agaricomycotina</taxon>
        <taxon>Agaricomycetes</taxon>
        <taxon>Agaricomycetidae</taxon>
        <taxon>Boletales</taxon>
        <taxon>Sclerodermatineae</taxon>
        <taxon>Sclerodermataceae</taxon>
        <taxon>Scleroderma</taxon>
    </lineage>
</organism>
<dbReference type="HOGENOM" id="CLU_1870127_0_0_1"/>
<sequence>MDSGHHGGTHSILSHFIPPIHGIDGLGWLCAASFVDTASVDPQPLIFILLSPLVKGLSVATVLTNLISLLHGHLRELNDLTVVHFLPGPPVGQDRILSRFVIAELEDFGATIHSLSLSNQLLTLKKAFSLISVHTSS</sequence>
<feature type="non-terminal residue" evidence="1">
    <location>
        <position position="137"/>
    </location>
</feature>
<accession>A0A0C3EK60</accession>
<dbReference type="AlphaFoldDB" id="A0A0C3EK60"/>